<dbReference type="InterPro" id="IPR008948">
    <property type="entry name" value="L-Aspartase-like"/>
</dbReference>
<organism evidence="1">
    <name type="scientific">Dictyoglomus thermophilum</name>
    <dbReference type="NCBI Taxonomy" id="14"/>
    <lineage>
        <taxon>Bacteria</taxon>
        <taxon>Pseudomonadati</taxon>
        <taxon>Dictyoglomota</taxon>
        <taxon>Dictyoglomia</taxon>
        <taxon>Dictyoglomales</taxon>
        <taxon>Dictyoglomaceae</taxon>
        <taxon>Dictyoglomus</taxon>
    </lineage>
</organism>
<dbReference type="EMBL" id="DTDV01000019">
    <property type="protein sequence ID" value="HGK24212.1"/>
    <property type="molecule type" value="Genomic_DNA"/>
</dbReference>
<gene>
    <name evidence="1" type="ORF">ENU78_07265</name>
</gene>
<dbReference type="AlphaFoldDB" id="A0A7V4DXZ3"/>
<protein>
    <submittedName>
        <fullName evidence="1">Uncharacterized protein</fullName>
    </submittedName>
</protein>
<dbReference type="SUPFAM" id="SSF48557">
    <property type="entry name" value="L-aspartase-like"/>
    <property type="match status" value="1"/>
</dbReference>
<name>A0A7V4DXZ3_DICTH</name>
<accession>A0A7V4DXZ3</accession>
<dbReference type="GO" id="GO:0003824">
    <property type="term" value="F:catalytic activity"/>
    <property type="evidence" value="ECO:0007669"/>
    <property type="project" value="InterPro"/>
</dbReference>
<comment type="caution">
    <text evidence="1">The sequence shown here is derived from an EMBL/GenBank/DDBJ whole genome shotgun (WGS) entry which is preliminary data.</text>
</comment>
<evidence type="ECO:0000313" key="1">
    <source>
        <dbReference type="EMBL" id="HGK24212.1"/>
    </source>
</evidence>
<sequence>MYILNENSLSVEDFILILNSEQEIEISENLKNKVFLSSNLLKDYYEFLDKKINLEDYEEIDSTAFLSDKEVKGILLATIYTSANSSCGISYKVLEQLINLLRENIKIPEISLSTNLKVATPNYHFLKYLENITLLERKILLKTSAYIPGFICSYFEELQLIKKLLTISAILYFNYPYIDPYNLALTPCLPFIKLAENINSFSNPKKEDQTIDPLLYSALSLLYKTLDDLYEILNIQLNSSHYPYIFIPEKNNFIENLLVITQKKYLLESLKTLLLIIDKIFKDLFIRIKFSEENKSKIYEIYNALRESDEPLLSFRKKVKDYKKALALILTNYTLTCSTEKPLDKILRSFMLEKNIKSYIELTPFLNDLLKTIEENINELY</sequence>
<reference evidence="1" key="1">
    <citation type="journal article" date="2020" name="mSystems">
        <title>Genome- and Community-Level Interaction Insights into Carbon Utilization and Element Cycling Functions of Hydrothermarchaeota in Hydrothermal Sediment.</title>
        <authorList>
            <person name="Zhou Z."/>
            <person name="Liu Y."/>
            <person name="Xu W."/>
            <person name="Pan J."/>
            <person name="Luo Z.H."/>
            <person name="Li M."/>
        </authorList>
    </citation>
    <scope>NUCLEOTIDE SEQUENCE [LARGE SCALE GENOMIC DNA]</scope>
    <source>
        <strain evidence="1">SpSt-70</strain>
    </source>
</reference>
<proteinExistence type="predicted"/>